<dbReference type="Pfam" id="PF00501">
    <property type="entry name" value="AMP-binding"/>
    <property type="match status" value="1"/>
</dbReference>
<dbReference type="STRING" id="444597.BST26_09020"/>
<dbReference type="SUPFAM" id="SSF56801">
    <property type="entry name" value="Acetyl-CoA synthetase-like"/>
    <property type="match status" value="1"/>
</dbReference>
<evidence type="ECO:0000259" key="2">
    <source>
        <dbReference type="Pfam" id="PF00501"/>
    </source>
</evidence>
<dbReference type="Gene3D" id="3.40.50.12780">
    <property type="entry name" value="N-terminal domain of ligase-like"/>
    <property type="match status" value="1"/>
</dbReference>
<dbReference type="InterPro" id="IPR000873">
    <property type="entry name" value="AMP-dep_synth/lig_dom"/>
</dbReference>
<dbReference type="InterPro" id="IPR045851">
    <property type="entry name" value="AMP-bd_C_sf"/>
</dbReference>
<dbReference type="PANTHER" id="PTHR43201">
    <property type="entry name" value="ACYL-COA SYNTHETASE"/>
    <property type="match status" value="1"/>
</dbReference>
<gene>
    <name evidence="4" type="ORF">BST26_09020</name>
</gene>
<dbReference type="AlphaFoldDB" id="A0A1X0DGC9"/>
<proteinExistence type="predicted"/>
<feature type="domain" description="AMP-binding enzyme C-terminal" evidence="3">
    <location>
        <begin position="396"/>
        <end position="467"/>
    </location>
</feature>
<evidence type="ECO:0000256" key="1">
    <source>
        <dbReference type="SAM" id="MobiDB-lite"/>
    </source>
</evidence>
<feature type="domain" description="AMP-dependent synthetase/ligase" evidence="2">
    <location>
        <begin position="28"/>
        <end position="348"/>
    </location>
</feature>
<evidence type="ECO:0000313" key="5">
    <source>
        <dbReference type="Proteomes" id="UP000192801"/>
    </source>
</evidence>
<keyword evidence="5" id="KW-1185">Reference proteome</keyword>
<reference evidence="4 5" key="1">
    <citation type="submission" date="2016-12" db="EMBL/GenBank/DDBJ databases">
        <title>The new phylogeny of genus Mycobacterium.</title>
        <authorList>
            <person name="Tortoli E."/>
            <person name="Trovato A."/>
            <person name="Cirillo D.M."/>
        </authorList>
    </citation>
    <scope>NUCLEOTIDE SEQUENCE [LARGE SCALE GENOMIC DNA]</scope>
    <source>
        <strain evidence="4 5">DSM 45130</strain>
    </source>
</reference>
<protein>
    <submittedName>
        <fullName evidence="4">AMP-dependent synthetase</fullName>
    </submittedName>
</protein>
<evidence type="ECO:0000313" key="4">
    <source>
        <dbReference type="EMBL" id="ORA71219.1"/>
    </source>
</evidence>
<dbReference type="CDD" id="cd04433">
    <property type="entry name" value="AFD_class_I"/>
    <property type="match status" value="1"/>
</dbReference>
<dbReference type="PANTHER" id="PTHR43201:SF32">
    <property type="entry name" value="2-SUCCINYLBENZOATE--COA LIGASE, CHLOROPLASTIC_PEROXISOMAL"/>
    <property type="match status" value="1"/>
</dbReference>
<evidence type="ECO:0000259" key="3">
    <source>
        <dbReference type="Pfam" id="PF13193"/>
    </source>
</evidence>
<dbReference type="InterPro" id="IPR042099">
    <property type="entry name" value="ANL_N_sf"/>
</dbReference>
<dbReference type="EMBL" id="MVHS01000015">
    <property type="protein sequence ID" value="ORA71219.1"/>
    <property type="molecule type" value="Genomic_DNA"/>
</dbReference>
<name>A0A1X0DGC9_9MYCO</name>
<organism evidence="4 5">
    <name type="scientific">Mycolicibacterium insubricum</name>
    <dbReference type="NCBI Taxonomy" id="444597"/>
    <lineage>
        <taxon>Bacteria</taxon>
        <taxon>Bacillati</taxon>
        <taxon>Actinomycetota</taxon>
        <taxon>Actinomycetes</taxon>
        <taxon>Mycobacteriales</taxon>
        <taxon>Mycobacteriaceae</taxon>
        <taxon>Mycolicibacterium</taxon>
    </lineage>
</organism>
<comment type="caution">
    <text evidence="4">The sequence shown here is derived from an EMBL/GenBank/DDBJ whole genome shotgun (WGS) entry which is preliminary data.</text>
</comment>
<dbReference type="Proteomes" id="UP000192801">
    <property type="component" value="Unassembled WGS sequence"/>
</dbReference>
<dbReference type="OrthoDB" id="3444674at2"/>
<dbReference type="GO" id="GO:0006631">
    <property type="term" value="P:fatty acid metabolic process"/>
    <property type="evidence" value="ECO:0007669"/>
    <property type="project" value="TreeGrafter"/>
</dbReference>
<sequence>MGFAEALAVGLHSYGSGDCIEFDGVWHSGDDVLRLGTDCDDALRAAGVDDGEPIGLVVRNQVPHAAVILGALARGRGISMIYSYQSDAAIADDIRRLNLAGIVAAEQDWGPDARQAAADAGSAAIAIGAGATVLAQRSPESAPSQPDPGLRLLTSGTTGPPKRVALPERVLDHNVAGMTLGQRIDPGDPPALVFWPFGSVGVCQLLAAAHAGQRIVLLEKFAVPDWVEAVRRYRIRWSGVAPAVIRMLLDADVDPADLASLEYLPGGSGRLEPELQRAFEQRYRIPLLWAYGATEFAGTACAWTAALRAEFGDAKPGTVGRPLPGVTVRIVDDDGAELPAGSPGRLSARVDAIGPDWIATTDIAAVDDDGFVTVHGRADGAINRGGFKVLPERVRSALLSHPAVADAAVVGVADARLGEVPFACVECRPGVGPPTAEELKDLVRESLPAPNVPARVDVVGELPRNAALKVRLDAVRELYREPGAESGAGR</sequence>
<feature type="region of interest" description="Disordered" evidence="1">
    <location>
        <begin position="136"/>
        <end position="164"/>
    </location>
</feature>
<dbReference type="GO" id="GO:0031956">
    <property type="term" value="F:medium-chain fatty acid-CoA ligase activity"/>
    <property type="evidence" value="ECO:0007669"/>
    <property type="project" value="TreeGrafter"/>
</dbReference>
<dbReference type="InterPro" id="IPR025110">
    <property type="entry name" value="AMP-bd_C"/>
</dbReference>
<dbReference type="Gene3D" id="3.30.300.30">
    <property type="match status" value="1"/>
</dbReference>
<accession>A0A1X0DGC9</accession>
<dbReference type="RefSeq" id="WP_083030428.1">
    <property type="nucleotide sequence ID" value="NZ_AP022618.1"/>
</dbReference>
<dbReference type="Pfam" id="PF13193">
    <property type="entry name" value="AMP-binding_C"/>
    <property type="match status" value="1"/>
</dbReference>